<dbReference type="Proteomes" id="UP000503483">
    <property type="component" value="Chromosome"/>
</dbReference>
<gene>
    <name evidence="1" type="ORF">AACT_1434</name>
</gene>
<dbReference type="EMBL" id="CP042652">
    <property type="protein sequence ID" value="QKE28599.1"/>
    <property type="molecule type" value="Genomic_DNA"/>
</dbReference>
<proteinExistence type="predicted"/>
<dbReference type="AlphaFoldDB" id="A0A6M8EKF7"/>
<reference evidence="1 2" key="1">
    <citation type="submission" date="2019-08" db="EMBL/GenBank/DDBJ databases">
        <title>Complete genome sequence of Arcobacter acticola.</title>
        <authorList>
            <person name="Miller W."/>
        </authorList>
    </citation>
    <scope>NUCLEOTIDE SEQUENCE [LARGE SCALE GENOMIC DNA]</scope>
    <source>
        <strain evidence="1 2">KCTC 52212</strain>
    </source>
</reference>
<evidence type="ECO:0000313" key="1">
    <source>
        <dbReference type="EMBL" id="QKE28599.1"/>
    </source>
</evidence>
<dbReference type="KEGG" id="paco:AACT_1434"/>
<organism evidence="1 2">
    <name type="scientific">Arcobacter acticola</name>
    <dbReference type="NCBI Taxonomy" id="1849015"/>
    <lineage>
        <taxon>Bacteria</taxon>
        <taxon>Pseudomonadati</taxon>
        <taxon>Campylobacterota</taxon>
        <taxon>Epsilonproteobacteria</taxon>
        <taxon>Campylobacterales</taxon>
        <taxon>Arcobacteraceae</taxon>
        <taxon>Arcobacter</taxon>
    </lineage>
</organism>
<dbReference type="RefSeq" id="WP_172126171.1">
    <property type="nucleotide sequence ID" value="NZ_CP042652.1"/>
</dbReference>
<name>A0A6M8EKF7_9BACT</name>
<dbReference type="SUPFAM" id="SSF55729">
    <property type="entry name" value="Acyl-CoA N-acyltransferases (Nat)"/>
    <property type="match status" value="1"/>
</dbReference>
<protein>
    <recommendedName>
        <fullName evidence="3">N-acetyltransferase domain-containing protein</fullName>
    </recommendedName>
</protein>
<evidence type="ECO:0000313" key="2">
    <source>
        <dbReference type="Proteomes" id="UP000503483"/>
    </source>
</evidence>
<accession>A0A6M8EKF7</accession>
<dbReference type="InterPro" id="IPR016181">
    <property type="entry name" value="Acyl_CoA_acyltransferase"/>
</dbReference>
<evidence type="ECO:0008006" key="3">
    <source>
        <dbReference type="Google" id="ProtNLM"/>
    </source>
</evidence>
<sequence>MIEIKKYNSITTEYQLSKKIIASLELSDLFEQKHRETLFIEDICKRVKKSKTVLYVLKKDNENLGLISISSTSIEDFPALQIDFLFVSKKYRGLVLEDLDNVKTSEYLIELVISIAKNIQENIGLKYIVLLPDNKDLEKIYKELNFNKLNKTGWMFISI</sequence>
<keyword evidence="2" id="KW-1185">Reference proteome</keyword>
<dbReference type="Gene3D" id="3.40.630.30">
    <property type="match status" value="1"/>
</dbReference>